<name>A0A455SHB3_9CHLR</name>
<dbReference type="PANTHER" id="PTHR42751:SF1">
    <property type="entry name" value="CATION_PROTON ANTIPORTER YBAL-RELATED"/>
    <property type="match status" value="1"/>
</dbReference>
<keyword evidence="5 7" id="KW-1133">Transmembrane helix</keyword>
<reference evidence="9" key="1">
    <citation type="submission" date="2018-12" db="EMBL/GenBank/DDBJ databases">
        <title>Novel natural products biosynthetic potential of the class Ktedonobacteria.</title>
        <authorList>
            <person name="Zheng Y."/>
            <person name="Saitou A."/>
            <person name="Wang C.M."/>
            <person name="Toyoda A."/>
            <person name="Minakuchi Y."/>
            <person name="Sekiguchi Y."/>
            <person name="Ueda K."/>
            <person name="Takano H."/>
            <person name="Sakai Y."/>
            <person name="Yokota A."/>
            <person name="Yabe S."/>
        </authorList>
    </citation>
    <scope>NUCLEOTIDE SEQUENCE</scope>
    <source>
        <strain evidence="9">COM3</strain>
    </source>
</reference>
<dbReference type="PROSITE" id="PS51201">
    <property type="entry name" value="RCK_N"/>
    <property type="match status" value="1"/>
</dbReference>
<feature type="transmembrane region" description="Helical" evidence="7">
    <location>
        <begin position="121"/>
        <end position="142"/>
    </location>
</feature>
<evidence type="ECO:0000256" key="6">
    <source>
        <dbReference type="ARBA" id="ARBA00023136"/>
    </source>
</evidence>
<evidence type="ECO:0000256" key="4">
    <source>
        <dbReference type="ARBA" id="ARBA00022692"/>
    </source>
</evidence>
<dbReference type="Pfam" id="PF02254">
    <property type="entry name" value="TrkA_N"/>
    <property type="match status" value="1"/>
</dbReference>
<evidence type="ECO:0000259" key="8">
    <source>
        <dbReference type="PROSITE" id="PS51201"/>
    </source>
</evidence>
<dbReference type="InterPro" id="IPR036291">
    <property type="entry name" value="NAD(P)-bd_dom_sf"/>
</dbReference>
<protein>
    <submittedName>
        <fullName evidence="9">Sodium/hydrogen exchanger</fullName>
    </submittedName>
</protein>
<dbReference type="GO" id="GO:0015297">
    <property type="term" value="F:antiporter activity"/>
    <property type="evidence" value="ECO:0007669"/>
    <property type="project" value="InterPro"/>
</dbReference>
<dbReference type="SUPFAM" id="SSF51735">
    <property type="entry name" value="NAD(P)-binding Rossmann-fold domains"/>
    <property type="match status" value="1"/>
</dbReference>
<feature type="transmembrane region" description="Helical" evidence="7">
    <location>
        <begin position="304"/>
        <end position="327"/>
    </location>
</feature>
<evidence type="ECO:0000256" key="3">
    <source>
        <dbReference type="ARBA" id="ARBA00022448"/>
    </source>
</evidence>
<keyword evidence="4 7" id="KW-0812">Transmembrane</keyword>
<feature type="transmembrane region" description="Helical" evidence="7">
    <location>
        <begin position="365"/>
        <end position="385"/>
    </location>
</feature>
<dbReference type="GO" id="GO:0016020">
    <property type="term" value="C:membrane"/>
    <property type="evidence" value="ECO:0007669"/>
    <property type="project" value="UniProtKB-SubCell"/>
</dbReference>
<comment type="similarity">
    <text evidence="2">Belongs to the monovalent cation:proton antiporter 2 (CPA2) transporter (TC 2.A.37) family.</text>
</comment>
<dbReference type="Pfam" id="PF00999">
    <property type="entry name" value="Na_H_Exchanger"/>
    <property type="match status" value="1"/>
</dbReference>
<evidence type="ECO:0000256" key="1">
    <source>
        <dbReference type="ARBA" id="ARBA00004141"/>
    </source>
</evidence>
<keyword evidence="3" id="KW-0813">Transport</keyword>
<dbReference type="InterPro" id="IPR003148">
    <property type="entry name" value="RCK_N"/>
</dbReference>
<dbReference type="GO" id="GO:0006813">
    <property type="term" value="P:potassium ion transport"/>
    <property type="evidence" value="ECO:0007669"/>
    <property type="project" value="InterPro"/>
</dbReference>
<proteinExistence type="inferred from homology"/>
<evidence type="ECO:0000256" key="7">
    <source>
        <dbReference type="SAM" id="Phobius"/>
    </source>
</evidence>
<feature type="domain" description="RCK N-terminal" evidence="8">
    <location>
        <begin position="418"/>
        <end position="534"/>
    </location>
</feature>
<keyword evidence="6 7" id="KW-0472">Membrane</keyword>
<feature type="transmembrane region" description="Helical" evidence="7">
    <location>
        <begin position="185"/>
        <end position="205"/>
    </location>
</feature>
<organism evidence="9">
    <name type="scientific">Thermosporothrix sp. COM3</name>
    <dbReference type="NCBI Taxonomy" id="2490863"/>
    <lineage>
        <taxon>Bacteria</taxon>
        <taxon>Bacillati</taxon>
        <taxon>Chloroflexota</taxon>
        <taxon>Ktedonobacteria</taxon>
        <taxon>Ktedonobacterales</taxon>
        <taxon>Thermosporotrichaceae</taxon>
        <taxon>Thermosporothrix</taxon>
    </lineage>
</organism>
<feature type="transmembrane region" description="Helical" evidence="7">
    <location>
        <begin position="12"/>
        <end position="32"/>
    </location>
</feature>
<dbReference type="InterPro" id="IPR038770">
    <property type="entry name" value="Na+/solute_symporter_sf"/>
</dbReference>
<feature type="transmembrane region" description="Helical" evidence="7">
    <location>
        <begin position="96"/>
        <end position="115"/>
    </location>
</feature>
<feature type="transmembrane region" description="Helical" evidence="7">
    <location>
        <begin position="154"/>
        <end position="173"/>
    </location>
</feature>
<comment type="subcellular location">
    <subcellularLocation>
        <location evidence="1">Membrane</location>
        <topology evidence="1">Multi-pass membrane protein</topology>
    </subcellularLocation>
</comment>
<dbReference type="Gene3D" id="1.20.1530.20">
    <property type="match status" value="1"/>
</dbReference>
<dbReference type="Gene3D" id="3.40.50.720">
    <property type="entry name" value="NAD(P)-binding Rossmann-like Domain"/>
    <property type="match status" value="1"/>
</dbReference>
<accession>A0A455SHB3</accession>
<evidence type="ECO:0000256" key="5">
    <source>
        <dbReference type="ARBA" id="ARBA00022989"/>
    </source>
</evidence>
<feature type="transmembrane region" description="Helical" evidence="7">
    <location>
        <begin position="68"/>
        <end position="89"/>
    </location>
</feature>
<feature type="transmembrane region" description="Helical" evidence="7">
    <location>
        <begin position="225"/>
        <end position="241"/>
    </location>
</feature>
<dbReference type="InterPro" id="IPR006153">
    <property type="entry name" value="Cation/H_exchanger_TM"/>
</dbReference>
<feature type="transmembrane region" description="Helical" evidence="7">
    <location>
        <begin position="39"/>
        <end position="56"/>
    </location>
</feature>
<evidence type="ECO:0000313" key="9">
    <source>
        <dbReference type="EMBL" id="BBH85525.1"/>
    </source>
</evidence>
<dbReference type="PANTHER" id="PTHR42751">
    <property type="entry name" value="SODIUM/HYDROGEN EXCHANGER FAMILY/TRKA DOMAIN PROTEIN"/>
    <property type="match status" value="1"/>
</dbReference>
<evidence type="ECO:0000256" key="2">
    <source>
        <dbReference type="ARBA" id="ARBA00005551"/>
    </source>
</evidence>
<gene>
    <name evidence="9" type="ORF">KTC_02760</name>
</gene>
<sequence length="605" mass="65411">MGETTMIHDLPLLLNIVMALIVALIGAHIARLLKLPTMVGYLLGGVAIGPFTPGYVGDLSMIQQLAELGIIFLMFGVGLHFSLSDLWAVRRIAIPGALLQIGILTLVVVGISPLMGWSTQAGILIGLALSIASTVVMLRNMMDEGLLNTPHGKVAVGWLVLEDLITVLVLVLLPTMTSRSTEPLWQTVGLAMVKALVFAAIMLVAGTRLIPWLLNKLALVQSRELFIVAIVVLTIGTALAASQFFGVSLALGAFLAGVVVSESSLSYQVEAEISPFRELFTVVFFVSVGMQVNPLHLLNSLGGVLLITALILLGKFLITLVLTAILARSAKTSLVLAAGRSQIGEFSFLLGSMGVSLGVLTQEHYSLLLAGAMISIMVNPFLFRLMPWLERQLQRVPFLWSLLEGKQRVPELEPELLKEHVVVIGYGRVGEHIVRVLGYLRLPRLVVDMDLRVVQALEQHGVPALYGDAASSEILKHAHVERARAVVVTVPDEISAQLIVQAVRERAAEVPIVVRAATQGGIQDLFARGASAVIHPELEGGLNITRQTLLYLGCQRDDIQTYTDAIRQDRYDLSLSTPAEKQALEQLKADAHQALEDEPTSVQNS</sequence>
<dbReference type="GO" id="GO:1902600">
    <property type="term" value="P:proton transmembrane transport"/>
    <property type="evidence" value="ECO:0007669"/>
    <property type="project" value="InterPro"/>
</dbReference>
<dbReference type="EMBL" id="AP019376">
    <property type="protein sequence ID" value="BBH85525.1"/>
    <property type="molecule type" value="Genomic_DNA"/>
</dbReference>
<dbReference type="AlphaFoldDB" id="A0A455SHB3"/>